<name>A0A9W6LI46_9ACTN</name>
<gene>
    <name evidence="1" type="ORF">GALLR39Z86_38150</name>
</gene>
<organism evidence="1 2">
    <name type="scientific">Glycomyces algeriensis</name>
    <dbReference type="NCBI Taxonomy" id="256037"/>
    <lineage>
        <taxon>Bacteria</taxon>
        <taxon>Bacillati</taxon>
        <taxon>Actinomycetota</taxon>
        <taxon>Actinomycetes</taxon>
        <taxon>Glycomycetales</taxon>
        <taxon>Glycomycetaceae</taxon>
        <taxon>Glycomyces</taxon>
    </lineage>
</organism>
<dbReference type="AlphaFoldDB" id="A0A9W6LI46"/>
<accession>A0A9W6LI46</accession>
<comment type="caution">
    <text evidence="1">The sequence shown here is derived from an EMBL/GenBank/DDBJ whole genome shotgun (WGS) entry which is preliminary data.</text>
</comment>
<evidence type="ECO:0000313" key="2">
    <source>
        <dbReference type="Proteomes" id="UP001144313"/>
    </source>
</evidence>
<dbReference type="EMBL" id="BSDT01000001">
    <property type="protein sequence ID" value="GLI43965.1"/>
    <property type="molecule type" value="Genomic_DNA"/>
</dbReference>
<evidence type="ECO:0000313" key="1">
    <source>
        <dbReference type="EMBL" id="GLI43965.1"/>
    </source>
</evidence>
<proteinExistence type="predicted"/>
<reference evidence="1" key="1">
    <citation type="submission" date="2022-12" db="EMBL/GenBank/DDBJ databases">
        <title>Reference genome sequencing for broad-spectrum identification of bacterial and archaeal isolates by mass spectrometry.</title>
        <authorList>
            <person name="Sekiguchi Y."/>
            <person name="Tourlousse D.M."/>
        </authorList>
    </citation>
    <scope>NUCLEOTIDE SEQUENCE</scope>
    <source>
        <strain evidence="1">LLR39Z86</strain>
    </source>
</reference>
<dbReference type="Proteomes" id="UP001144313">
    <property type="component" value="Unassembled WGS sequence"/>
</dbReference>
<protein>
    <submittedName>
        <fullName evidence="1">Uncharacterized protein</fullName>
    </submittedName>
</protein>
<keyword evidence="2" id="KW-1185">Reference proteome</keyword>
<sequence>MAARTLSRVAGRTLVAPIDTRETVWAETPARTATSNIEGFDLDRVRFPEASPPEASPSSMKTLSFAVAVHRILEDTTARALLGAHTCRDPVRPP</sequence>